<dbReference type="SUPFAM" id="SSF51316">
    <property type="entry name" value="Mss4-like"/>
    <property type="match status" value="1"/>
</dbReference>
<dbReference type="STRING" id="336963.C4JI89"/>
<name>C4JI89_UNCRE</name>
<dbReference type="VEuPathDB" id="FungiDB:UREG_02835"/>
<evidence type="ECO:0008006" key="4">
    <source>
        <dbReference type="Google" id="ProtNLM"/>
    </source>
</evidence>
<evidence type="ECO:0000256" key="1">
    <source>
        <dbReference type="SAM" id="MobiDB-lite"/>
    </source>
</evidence>
<proteinExistence type="predicted"/>
<sequence length="250" mass="27740">MSRETPLRGACSCGRNQYAIIIPPDSTEQAEVYFDISSEDRRIQGAPLTAWLRVPLLWYQSFTRSFFPDETHATIRRVFVPENAPHSRRVFCGFCGTPLTFWTEDPPEEADYMSVTVGSLSSDDQNILEDLDILPKEIETGDVATASTALTSTAPSALQPSAGDAQVSVSHRTGAIYGIPWFEEMIQGSRLGRVGKHRRGFGSSADRSVQIEWEVSEWHDAHGGVRTMQSPGSSQERVRTSFKRKSPEVG</sequence>
<dbReference type="GeneID" id="8437624"/>
<dbReference type="InterPro" id="IPR011057">
    <property type="entry name" value="Mss4-like_sf"/>
</dbReference>
<dbReference type="KEGG" id="ure:UREG_02835"/>
<reference evidence="3" key="1">
    <citation type="journal article" date="2009" name="Genome Res.">
        <title>Comparative genomic analyses of the human fungal pathogens Coccidioides and their relatives.</title>
        <authorList>
            <person name="Sharpton T.J."/>
            <person name="Stajich J.E."/>
            <person name="Rounsley S.D."/>
            <person name="Gardner M.J."/>
            <person name="Wortman J.R."/>
            <person name="Jordar V.S."/>
            <person name="Maiti R."/>
            <person name="Kodira C.D."/>
            <person name="Neafsey D.E."/>
            <person name="Zeng Q."/>
            <person name="Hung C.-Y."/>
            <person name="McMahan C."/>
            <person name="Muszewska A."/>
            <person name="Grynberg M."/>
            <person name="Mandel M.A."/>
            <person name="Kellner E.M."/>
            <person name="Barker B.M."/>
            <person name="Galgiani J.N."/>
            <person name="Orbach M.J."/>
            <person name="Kirkland T.N."/>
            <person name="Cole G.T."/>
            <person name="Henn M.R."/>
            <person name="Birren B.W."/>
            <person name="Taylor J.W."/>
        </authorList>
    </citation>
    <scope>NUCLEOTIDE SEQUENCE [LARGE SCALE GENOMIC DNA]</scope>
    <source>
        <strain evidence="3">UAMH 1704</strain>
    </source>
</reference>
<evidence type="ECO:0000313" key="2">
    <source>
        <dbReference type="EMBL" id="EEP77986.1"/>
    </source>
</evidence>
<protein>
    <recommendedName>
        <fullName evidence="4">CENP-V/GFA domain-containing protein</fullName>
    </recommendedName>
</protein>
<dbReference type="HOGENOM" id="CLU_098340_0_0_1"/>
<dbReference type="eggNOG" id="ENOG502SPQT">
    <property type="taxonomic scope" value="Eukaryota"/>
</dbReference>
<dbReference type="OrthoDB" id="3907216at2759"/>
<feature type="region of interest" description="Disordered" evidence="1">
    <location>
        <begin position="222"/>
        <end position="250"/>
    </location>
</feature>
<dbReference type="InParanoid" id="C4JI89"/>
<dbReference type="EMBL" id="CH476615">
    <property type="protein sequence ID" value="EEP77986.1"/>
    <property type="molecule type" value="Genomic_DNA"/>
</dbReference>
<keyword evidence="3" id="KW-1185">Reference proteome</keyword>
<gene>
    <name evidence="2" type="ORF">UREG_02835</name>
</gene>
<dbReference type="RefSeq" id="XP_002543319.1">
    <property type="nucleotide sequence ID" value="XM_002543273.1"/>
</dbReference>
<dbReference type="AlphaFoldDB" id="C4JI89"/>
<dbReference type="Gene3D" id="3.90.1590.10">
    <property type="entry name" value="glutathione-dependent formaldehyde- activating enzyme (gfa)"/>
    <property type="match status" value="1"/>
</dbReference>
<dbReference type="OMA" id="PWFEEMI"/>
<evidence type="ECO:0000313" key="3">
    <source>
        <dbReference type="Proteomes" id="UP000002058"/>
    </source>
</evidence>
<dbReference type="Proteomes" id="UP000002058">
    <property type="component" value="Unassembled WGS sequence"/>
</dbReference>
<accession>C4JI89</accession>
<organism evidence="2 3">
    <name type="scientific">Uncinocarpus reesii (strain UAMH 1704)</name>
    <dbReference type="NCBI Taxonomy" id="336963"/>
    <lineage>
        <taxon>Eukaryota</taxon>
        <taxon>Fungi</taxon>
        <taxon>Dikarya</taxon>
        <taxon>Ascomycota</taxon>
        <taxon>Pezizomycotina</taxon>
        <taxon>Eurotiomycetes</taxon>
        <taxon>Eurotiomycetidae</taxon>
        <taxon>Onygenales</taxon>
        <taxon>Onygenaceae</taxon>
        <taxon>Uncinocarpus</taxon>
    </lineage>
</organism>